<reference evidence="7" key="1">
    <citation type="submission" date="2015-01" db="EMBL/GenBank/DDBJ databases">
        <title>Transcriptome Assembly of Fopius arisanus.</title>
        <authorList>
            <person name="Geib S."/>
        </authorList>
    </citation>
    <scope>NUCLEOTIDE SEQUENCE</scope>
</reference>
<evidence type="ECO:0000256" key="6">
    <source>
        <dbReference type="SAM" id="SignalP"/>
    </source>
</evidence>
<dbReference type="InterPro" id="IPR004911">
    <property type="entry name" value="Interferon-induced_GILT"/>
</dbReference>
<evidence type="ECO:0000256" key="5">
    <source>
        <dbReference type="ARBA" id="ARBA00023180"/>
    </source>
</evidence>
<comment type="subcellular location">
    <subcellularLocation>
        <location evidence="1">Secreted</location>
    </subcellularLocation>
</comment>
<keyword evidence="3" id="KW-0964">Secreted</keyword>
<proteinExistence type="inferred from homology"/>
<dbReference type="PANTHER" id="PTHR13234:SF8">
    <property type="entry name" value="GAMMA-INTERFERON-INDUCIBLE LYSOSOMAL THIOL REDUCTASE"/>
    <property type="match status" value="1"/>
</dbReference>
<evidence type="ECO:0000313" key="7">
    <source>
        <dbReference type="EMBL" id="JAG78069.1"/>
    </source>
</evidence>
<dbReference type="OrthoDB" id="958254at2759"/>
<keyword evidence="5" id="KW-0325">Glycoprotein</keyword>
<dbReference type="Pfam" id="PF03227">
    <property type="entry name" value="GILT"/>
    <property type="match status" value="1"/>
</dbReference>
<dbReference type="GO" id="GO:0016671">
    <property type="term" value="F:oxidoreductase activity, acting on a sulfur group of donors, disulfide as acceptor"/>
    <property type="evidence" value="ECO:0007669"/>
    <property type="project" value="InterPro"/>
</dbReference>
<evidence type="ECO:0000256" key="3">
    <source>
        <dbReference type="ARBA" id="ARBA00022525"/>
    </source>
</evidence>
<accession>A0A0C9R684</accession>
<evidence type="ECO:0000256" key="2">
    <source>
        <dbReference type="ARBA" id="ARBA00005679"/>
    </source>
</evidence>
<evidence type="ECO:0000256" key="4">
    <source>
        <dbReference type="ARBA" id="ARBA00022729"/>
    </source>
</evidence>
<evidence type="ECO:0000256" key="1">
    <source>
        <dbReference type="ARBA" id="ARBA00004613"/>
    </source>
</evidence>
<sequence length="222" mass="24187">MIQYVVSVFLVLCASRTEAFCNSSPCITVDVYYESLCPDSVRFIVNQLATSYDGLKDHLDINLVPYGKAIHRRDENGKWLFSCQHGAAECRGNKAQACALNSILNSSDNFDNKQSLAISLVECVMSSSNAATAVPRCTVNVGLNPDMRKTINDCVESTDGDRLLVAHGDKTHSLNPPLTFVPTIVLDNVYSSANQNAALVNFKKLICGQIPAGAKPAVCRYY</sequence>
<feature type="signal peptide" evidence="6">
    <location>
        <begin position="1"/>
        <end position="19"/>
    </location>
</feature>
<gene>
    <name evidence="7" type="primary">IFI30_0</name>
    <name evidence="9" type="synonym">LOC105271322</name>
    <name evidence="7" type="ORF">g.68177</name>
</gene>
<dbReference type="KEGG" id="fas:105271322"/>
<keyword evidence="8" id="KW-1185">Reference proteome</keyword>
<comment type="similarity">
    <text evidence="2">Belongs to the GILT family.</text>
</comment>
<dbReference type="RefSeq" id="XP_011311094.1">
    <property type="nucleotide sequence ID" value="XM_011312792.1"/>
</dbReference>
<organism evidence="7">
    <name type="scientific">Fopius arisanus</name>
    <dbReference type="NCBI Taxonomy" id="64838"/>
    <lineage>
        <taxon>Eukaryota</taxon>
        <taxon>Metazoa</taxon>
        <taxon>Ecdysozoa</taxon>
        <taxon>Arthropoda</taxon>
        <taxon>Hexapoda</taxon>
        <taxon>Insecta</taxon>
        <taxon>Pterygota</taxon>
        <taxon>Neoptera</taxon>
        <taxon>Endopterygota</taxon>
        <taxon>Hymenoptera</taxon>
        <taxon>Apocrita</taxon>
        <taxon>Ichneumonoidea</taxon>
        <taxon>Braconidae</taxon>
        <taxon>Opiinae</taxon>
        <taxon>Fopius</taxon>
    </lineage>
</organism>
<dbReference type="PANTHER" id="PTHR13234">
    <property type="entry name" value="GAMMA-INTERFERON INDUCIBLE LYSOSOMAL THIOL REDUCTASE GILT"/>
    <property type="match status" value="1"/>
</dbReference>
<evidence type="ECO:0000313" key="9">
    <source>
        <dbReference type="RefSeq" id="XP_011311094.1"/>
    </source>
</evidence>
<dbReference type="Proteomes" id="UP000694866">
    <property type="component" value="Unplaced"/>
</dbReference>
<dbReference type="AlphaFoldDB" id="A0A0C9R684"/>
<name>A0A0C9R684_9HYME</name>
<dbReference type="GeneID" id="105271322"/>
<feature type="chain" id="PRO_5044541622" evidence="6">
    <location>
        <begin position="20"/>
        <end position="222"/>
    </location>
</feature>
<protein>
    <submittedName>
        <fullName evidence="9">Gamma-interferon-inducible lysosomal thiol reductase</fullName>
    </submittedName>
    <submittedName>
        <fullName evidence="7">IFI30_0 protein</fullName>
    </submittedName>
</protein>
<dbReference type="GO" id="GO:0005576">
    <property type="term" value="C:extracellular region"/>
    <property type="evidence" value="ECO:0007669"/>
    <property type="project" value="UniProtKB-SubCell"/>
</dbReference>
<evidence type="ECO:0000313" key="8">
    <source>
        <dbReference type="Proteomes" id="UP000694866"/>
    </source>
</evidence>
<reference evidence="9" key="2">
    <citation type="submission" date="2025-04" db="UniProtKB">
        <authorList>
            <consortium name="RefSeq"/>
        </authorList>
    </citation>
    <scope>IDENTIFICATION</scope>
    <source>
        <strain evidence="9">USDA-PBARC FA_bdor</strain>
        <tissue evidence="9">Whole organism</tissue>
    </source>
</reference>
<accession>A0A9R1TKX2</accession>
<keyword evidence="4 6" id="KW-0732">Signal</keyword>
<dbReference type="EMBL" id="GBYB01008302">
    <property type="protein sequence ID" value="JAG78069.1"/>
    <property type="molecule type" value="Transcribed_RNA"/>
</dbReference>